<keyword evidence="8" id="KW-0653">Protein transport</keyword>
<evidence type="ECO:0000256" key="6">
    <source>
        <dbReference type="ARBA" id="ARBA00022741"/>
    </source>
</evidence>
<evidence type="ECO:0000256" key="11">
    <source>
        <dbReference type="ARBA" id="ARBA00023225"/>
    </source>
</evidence>
<evidence type="ECO:0000256" key="7">
    <source>
        <dbReference type="ARBA" id="ARBA00022795"/>
    </source>
</evidence>
<comment type="function">
    <text evidence="12">Necessary for flagellar biosynthesis. May be involved in translocation of the flagellum.</text>
</comment>
<dbReference type="EMBL" id="FPHM01000301">
    <property type="protein sequence ID" value="SFV71729.1"/>
    <property type="molecule type" value="Genomic_DNA"/>
</dbReference>
<dbReference type="SMART" id="SM00382">
    <property type="entry name" value="AAA"/>
    <property type="match status" value="1"/>
</dbReference>
<keyword evidence="16" id="KW-0966">Cell projection</keyword>
<keyword evidence="7" id="KW-1005">Bacterial flagellum biogenesis</keyword>
<dbReference type="GO" id="GO:0015031">
    <property type="term" value="P:protein transport"/>
    <property type="evidence" value="ECO:0007669"/>
    <property type="project" value="UniProtKB-KW"/>
</dbReference>
<evidence type="ECO:0000256" key="1">
    <source>
        <dbReference type="ARBA" id="ARBA00004413"/>
    </source>
</evidence>
<dbReference type="GO" id="GO:0005525">
    <property type="term" value="F:GTP binding"/>
    <property type="evidence" value="ECO:0007669"/>
    <property type="project" value="UniProtKB-KW"/>
</dbReference>
<comment type="similarity">
    <text evidence="2">Belongs to the GTP-binding SRP family.</text>
</comment>
<dbReference type="PANTHER" id="PTHR43134:SF3">
    <property type="entry name" value="FLAGELLAR BIOSYNTHESIS PROTEIN FLHF"/>
    <property type="match status" value="1"/>
</dbReference>
<dbReference type="Gene3D" id="1.20.120.1380">
    <property type="entry name" value="Flagellar FlhF biosynthesis protein, N domain"/>
    <property type="match status" value="1"/>
</dbReference>
<dbReference type="Pfam" id="PF00448">
    <property type="entry name" value="SRP54"/>
    <property type="match status" value="1"/>
</dbReference>
<evidence type="ECO:0000256" key="4">
    <source>
        <dbReference type="ARBA" id="ARBA00022448"/>
    </source>
</evidence>
<evidence type="ECO:0000256" key="10">
    <source>
        <dbReference type="ARBA" id="ARBA00023136"/>
    </source>
</evidence>
<dbReference type="FunFam" id="3.40.50.300:FF:000695">
    <property type="entry name" value="Flagellar biosynthesis regulator FlhF"/>
    <property type="match status" value="1"/>
</dbReference>
<dbReference type="GO" id="GO:0005047">
    <property type="term" value="F:signal recognition particle binding"/>
    <property type="evidence" value="ECO:0007669"/>
    <property type="project" value="TreeGrafter"/>
</dbReference>
<dbReference type="GO" id="GO:0006614">
    <property type="term" value="P:SRP-dependent cotranslational protein targeting to membrane"/>
    <property type="evidence" value="ECO:0007669"/>
    <property type="project" value="InterPro"/>
</dbReference>
<keyword evidence="6" id="KW-0547">Nucleotide-binding</keyword>
<evidence type="ECO:0000256" key="13">
    <source>
        <dbReference type="ARBA" id="ARBA00030866"/>
    </source>
</evidence>
<evidence type="ECO:0000256" key="5">
    <source>
        <dbReference type="ARBA" id="ARBA00022475"/>
    </source>
</evidence>
<accession>A0A1W1D120</accession>
<dbReference type="SMART" id="SM00962">
    <property type="entry name" value="SRP54"/>
    <property type="match status" value="1"/>
</dbReference>
<dbReference type="Gene3D" id="3.40.50.300">
    <property type="entry name" value="P-loop containing nucleotide triphosphate hydrolases"/>
    <property type="match status" value="1"/>
</dbReference>
<keyword evidence="11" id="KW-1006">Bacterial flagellum protein export</keyword>
<keyword evidence="4" id="KW-0813">Transport</keyword>
<evidence type="ECO:0000256" key="3">
    <source>
        <dbReference type="ARBA" id="ARBA00014919"/>
    </source>
</evidence>
<keyword evidence="16" id="KW-0969">Cilium</keyword>
<dbReference type="InterPro" id="IPR003593">
    <property type="entry name" value="AAA+_ATPase"/>
</dbReference>
<dbReference type="GO" id="GO:0005886">
    <property type="term" value="C:plasma membrane"/>
    <property type="evidence" value="ECO:0007669"/>
    <property type="project" value="UniProtKB-SubCell"/>
</dbReference>
<evidence type="ECO:0000256" key="12">
    <source>
        <dbReference type="ARBA" id="ARBA00025337"/>
    </source>
</evidence>
<evidence type="ECO:0000313" key="16">
    <source>
        <dbReference type="EMBL" id="SFV71729.1"/>
    </source>
</evidence>
<feature type="domain" description="AAA+ ATPase" evidence="14">
    <location>
        <begin position="99"/>
        <end position="258"/>
    </location>
</feature>
<evidence type="ECO:0000259" key="14">
    <source>
        <dbReference type="SMART" id="SM00382"/>
    </source>
</evidence>
<protein>
    <recommendedName>
        <fullName evidence="3">Flagellar biosynthesis protein FlhF</fullName>
    </recommendedName>
    <alternativeName>
        <fullName evidence="13">Flagella-associated GTP-binding protein</fullName>
    </alternativeName>
</protein>
<dbReference type="InterPro" id="IPR047040">
    <property type="entry name" value="FlhF__GTPase_dom"/>
</dbReference>
<keyword evidence="10" id="KW-0472">Membrane</keyword>
<comment type="subcellular location">
    <subcellularLocation>
        <location evidence="1">Cell membrane</location>
        <topology evidence="1">Peripheral membrane protein</topology>
        <orientation evidence="1">Cytoplasmic side</orientation>
    </subcellularLocation>
</comment>
<dbReference type="GO" id="GO:0003924">
    <property type="term" value="F:GTPase activity"/>
    <property type="evidence" value="ECO:0007669"/>
    <property type="project" value="InterPro"/>
</dbReference>
<dbReference type="GO" id="GO:0044781">
    <property type="term" value="P:bacterial-type flagellum organization"/>
    <property type="evidence" value="ECO:0007669"/>
    <property type="project" value="UniProtKB-KW"/>
</dbReference>
<evidence type="ECO:0000256" key="9">
    <source>
        <dbReference type="ARBA" id="ARBA00023134"/>
    </source>
</evidence>
<dbReference type="InterPro" id="IPR000897">
    <property type="entry name" value="SRP54_GTPase_dom"/>
</dbReference>
<dbReference type="PANTHER" id="PTHR43134">
    <property type="entry name" value="SIGNAL RECOGNITION PARTICLE RECEPTOR SUBUNIT ALPHA"/>
    <property type="match status" value="1"/>
</dbReference>
<feature type="domain" description="SRP54-type proteins GTP-binding" evidence="15">
    <location>
        <begin position="100"/>
        <end position="295"/>
    </location>
</feature>
<dbReference type="SUPFAM" id="SSF52540">
    <property type="entry name" value="P-loop containing nucleoside triphosphate hydrolases"/>
    <property type="match status" value="1"/>
</dbReference>
<dbReference type="InterPro" id="IPR027417">
    <property type="entry name" value="P-loop_NTPase"/>
</dbReference>
<reference evidence="16" key="1">
    <citation type="submission" date="2016-10" db="EMBL/GenBank/DDBJ databases">
        <authorList>
            <person name="de Groot N.N."/>
        </authorList>
    </citation>
    <scope>NUCLEOTIDE SEQUENCE</scope>
</reference>
<keyword evidence="16" id="KW-0282">Flagellum</keyword>
<evidence type="ECO:0000256" key="8">
    <source>
        <dbReference type="ARBA" id="ARBA00022927"/>
    </source>
</evidence>
<organism evidence="16">
    <name type="scientific">hydrothermal vent metagenome</name>
    <dbReference type="NCBI Taxonomy" id="652676"/>
    <lineage>
        <taxon>unclassified sequences</taxon>
        <taxon>metagenomes</taxon>
        <taxon>ecological metagenomes</taxon>
    </lineage>
</organism>
<evidence type="ECO:0000256" key="2">
    <source>
        <dbReference type="ARBA" id="ARBA00008531"/>
    </source>
</evidence>
<keyword evidence="5" id="KW-1003">Cell membrane</keyword>
<dbReference type="CDD" id="cd17873">
    <property type="entry name" value="FlhF"/>
    <property type="match status" value="1"/>
</dbReference>
<evidence type="ECO:0000259" key="15">
    <source>
        <dbReference type="SMART" id="SM00962"/>
    </source>
</evidence>
<keyword evidence="9" id="KW-0342">GTP-binding</keyword>
<name>A0A1W1D120_9ZZZZ</name>
<dbReference type="AlphaFoldDB" id="A0A1W1D120"/>
<gene>
    <name evidence="16" type="ORF">MNB_SV-13-2054</name>
</gene>
<proteinExistence type="inferred from homology"/>
<sequence length="299" mass="34571">MGKLSEKEALRLELAEVKDELKKLKREEHIKLGNIFLDKVKKRFMKKGISEKWLDKIFDSLIHESMLNTKILKDERYILAYILEEMDKALEIREESLGEKKIIMFVGATGVGKTTMIAKLSARYAYTSKKKHSIGFLNLDNFKIGAFDQLKHFAEVMDIKHLAIESHSAFMSGLKALQEHDIIFIDTAGMSPYDTQKFIRIIEFMQSDIQRKLEVNLVLPATVKSEDMDDIYKNFSFLNLHSVIISKFDETKHLGALLNFMLLYEVPMSYFSIGQEVPDDVILASKEYLLERFIGNLDE</sequence>